<dbReference type="InterPro" id="IPR036187">
    <property type="entry name" value="DNA_mismatch_repair_MutS_sf"/>
</dbReference>
<comment type="function">
    <text evidence="9">Acts as a ribosome collision sensor, splitting the ribosome into its 2 subunits. Detects stalled/collided 70S ribosomes which it binds and splits by an ATP-hydrolysis driven conformational change. Acts upstream of the ribosome quality control system (RQC), a ribosome-associated complex that mediates the extraction of incompletely synthesized nascent chains from stalled ribosomes and their subsequent degradation. Probably generates substrates for RQC.</text>
</comment>
<dbReference type="InterPro" id="IPR045076">
    <property type="entry name" value="MutS"/>
</dbReference>
<dbReference type="InterPro" id="IPR027417">
    <property type="entry name" value="P-loop_NTPase"/>
</dbReference>
<dbReference type="GO" id="GO:0005524">
    <property type="term" value="F:ATP binding"/>
    <property type="evidence" value="ECO:0007669"/>
    <property type="project" value="UniProtKB-UniRule"/>
</dbReference>
<dbReference type="GO" id="GO:0006298">
    <property type="term" value="P:mismatch repair"/>
    <property type="evidence" value="ECO:0007669"/>
    <property type="project" value="InterPro"/>
</dbReference>
<dbReference type="SUPFAM" id="SSF48334">
    <property type="entry name" value="DNA repair protein MutS, domain III"/>
    <property type="match status" value="1"/>
</dbReference>
<dbReference type="SMART" id="SM00533">
    <property type="entry name" value="MUTSd"/>
    <property type="match status" value="1"/>
</dbReference>
<dbReference type="EMBL" id="AWWH01000040">
    <property type="protein sequence ID" value="ETA74931.1"/>
    <property type="molecule type" value="Genomic_DNA"/>
</dbReference>
<dbReference type="AlphaFoldDB" id="V7I101"/>
<evidence type="ECO:0000313" key="12">
    <source>
        <dbReference type="EMBL" id="ETA74931.1"/>
    </source>
</evidence>
<keyword evidence="3 9" id="KW-0547">Nucleotide-binding</keyword>
<dbReference type="GO" id="GO:0030983">
    <property type="term" value="F:mismatched DNA binding"/>
    <property type="evidence" value="ECO:0007669"/>
    <property type="project" value="InterPro"/>
</dbReference>
<dbReference type="GO" id="GO:0140664">
    <property type="term" value="F:ATP-dependent DNA damage sensor activity"/>
    <property type="evidence" value="ECO:0007669"/>
    <property type="project" value="InterPro"/>
</dbReference>
<protein>
    <recommendedName>
        <fullName evidence="9">Endonuclease MutS2</fullName>
        <ecNumber evidence="9">3.1.-.-</ecNumber>
    </recommendedName>
    <alternativeName>
        <fullName evidence="9">Ribosome-associated protein quality control-upstream factor</fullName>
        <shortName evidence="9">RQC-upstream factor</shortName>
        <shortName evidence="9">RqcU</shortName>
        <ecNumber evidence="9">3.6.4.-</ecNumber>
    </alternativeName>
</protein>
<evidence type="ECO:0000256" key="7">
    <source>
        <dbReference type="ARBA" id="ARBA00022884"/>
    </source>
</evidence>
<evidence type="ECO:0000256" key="1">
    <source>
        <dbReference type="ARBA" id="ARBA00022722"/>
    </source>
</evidence>
<evidence type="ECO:0000256" key="2">
    <source>
        <dbReference type="ARBA" id="ARBA00022730"/>
    </source>
</evidence>
<dbReference type="EC" id="3.6.4.-" evidence="9"/>
<dbReference type="GO" id="GO:0004519">
    <property type="term" value="F:endonuclease activity"/>
    <property type="evidence" value="ECO:0007669"/>
    <property type="project" value="UniProtKB-UniRule"/>
</dbReference>
<evidence type="ECO:0000313" key="13">
    <source>
        <dbReference type="Proteomes" id="UP000018559"/>
    </source>
</evidence>
<evidence type="ECO:0000259" key="11">
    <source>
        <dbReference type="PROSITE" id="PS50828"/>
    </source>
</evidence>
<dbReference type="GO" id="GO:0019843">
    <property type="term" value="F:rRNA binding"/>
    <property type="evidence" value="ECO:0007669"/>
    <property type="project" value="UniProtKB-UniRule"/>
</dbReference>
<comment type="similarity">
    <text evidence="9">Belongs to the DNA mismatch repair MutS family. MutS2 subfamily.</text>
</comment>
<evidence type="ECO:0000256" key="6">
    <source>
        <dbReference type="ARBA" id="ARBA00022840"/>
    </source>
</evidence>
<keyword evidence="2 9" id="KW-0699">rRNA-binding</keyword>
<keyword evidence="7 9" id="KW-0694">RNA-binding</keyword>
<comment type="caution">
    <text evidence="12">The sequence shown here is derived from an EMBL/GenBank/DDBJ whole genome shotgun (WGS) entry which is preliminary data.</text>
</comment>
<dbReference type="HAMAP" id="MF_00092">
    <property type="entry name" value="MutS2"/>
    <property type="match status" value="1"/>
</dbReference>
<keyword evidence="10" id="KW-0175">Coiled coil</keyword>
<keyword evidence="1 9" id="KW-0540">Nuclease</keyword>
<dbReference type="NCBIfam" id="TIGR01069">
    <property type="entry name" value="mutS2"/>
    <property type="match status" value="1"/>
</dbReference>
<dbReference type="SUPFAM" id="SSF52540">
    <property type="entry name" value="P-loop containing nucleoside triphosphate hydrolases"/>
    <property type="match status" value="1"/>
</dbReference>
<dbReference type="SMART" id="SM00463">
    <property type="entry name" value="SMR"/>
    <property type="match status" value="1"/>
</dbReference>
<organism evidence="12 13">
    <name type="scientific">Ligilactobacillus equi DPC 6820</name>
    <dbReference type="NCBI Taxonomy" id="1392007"/>
    <lineage>
        <taxon>Bacteria</taxon>
        <taxon>Bacillati</taxon>
        <taxon>Bacillota</taxon>
        <taxon>Bacilli</taxon>
        <taxon>Lactobacillales</taxon>
        <taxon>Lactobacillaceae</taxon>
        <taxon>Ligilactobacillus</taxon>
    </lineage>
</organism>
<evidence type="ECO:0000256" key="8">
    <source>
        <dbReference type="ARBA" id="ARBA00023125"/>
    </source>
</evidence>
<dbReference type="PANTHER" id="PTHR48466">
    <property type="entry name" value="OS10G0509000 PROTEIN-RELATED"/>
    <property type="match status" value="1"/>
</dbReference>
<feature type="binding site" evidence="9">
    <location>
        <begin position="309"/>
        <end position="316"/>
    </location>
    <ligand>
        <name>ATP</name>
        <dbReference type="ChEBI" id="CHEBI:30616"/>
    </ligand>
</feature>
<dbReference type="InterPro" id="IPR000432">
    <property type="entry name" value="DNA_mismatch_repair_MutS_C"/>
</dbReference>
<sequence>MGQNLANHLVPSQDYDLICENLAQTKEGADILRLKGGIPLANLETVTPQLKRLKIGAVLNGKELAAIGKILRSTSEIRRFFKEITTPEVPLPTLNQLLIRLESLPELTKVLNLSLEDDGYVRDEASPLLRSLRRQISGTEDEIRQRLVSFTKGSQAKYLTNAVVTMRDDRYVIPVKTEYKKHFGGMVHDQSASGATVFVEPKAIVELNNRLRQQQAKEHEEILRVLRELSQEVAPYTEEIDQNMRILGQLDFVNAKARYAADLKATQPELSAENDIYLRQVWHPLLDAKKAVKNDLAIGKDYKAIVITGPNTGGKTITLKTLGLIQLMGQSGLFIPAGEHSRIGVFTEIFADIGDEQSIEQSLSTFSSHMVNIVEILKHVDDKSLVLFDELGAGTDPQEGAALAISILDAVGAKGSYVVATTHYPELKAYGFERPETINASMEFDVETLQPTYRLLLGIPGRSNALEISLRLGLDTMVVEAARQLTSQSSQDLNEMIADLVEKRHTAEEEAISLNKYLTEAEKLHNDLRKAYNNFVSQRDSLLNQAKAKANEIVENTRKQTADVISDLHKMQQSAGNGVKENELIDAKTRLNKLEQPIHLQKNKVLQRAKAKKIFKEGDEVLVKSYGQRGTLMKKAGNHVWEVQIGILKMKLDEADLEKIAEEKPQKTVNRASVKRSRSVRTSASLDLRGKRYEEAMNEVDRYIDEAIMAGFPSVTIIHGKGTGALRKGITEYLQSNRVVKHFEYAPPNAGGNGATIVSFK</sequence>
<keyword evidence="8 9" id="KW-0238">DNA-binding</keyword>
<dbReference type="GO" id="GO:0043023">
    <property type="term" value="F:ribosomal large subunit binding"/>
    <property type="evidence" value="ECO:0007669"/>
    <property type="project" value="UniProtKB-UniRule"/>
</dbReference>
<dbReference type="Pfam" id="PF01713">
    <property type="entry name" value="Smr"/>
    <property type="match status" value="1"/>
</dbReference>
<evidence type="ECO:0000256" key="4">
    <source>
        <dbReference type="ARBA" id="ARBA00022759"/>
    </source>
</evidence>
<dbReference type="Pfam" id="PF20297">
    <property type="entry name" value="MSSS"/>
    <property type="match status" value="1"/>
</dbReference>
<dbReference type="FunFam" id="3.40.50.300:FF:000830">
    <property type="entry name" value="Endonuclease MutS2"/>
    <property type="match status" value="1"/>
</dbReference>
<dbReference type="SMART" id="SM00534">
    <property type="entry name" value="MUTSac"/>
    <property type="match status" value="1"/>
</dbReference>
<keyword evidence="6 9" id="KW-0067">ATP-binding</keyword>
<dbReference type="InterPro" id="IPR046893">
    <property type="entry name" value="MSSS"/>
</dbReference>
<dbReference type="InterPro" id="IPR002625">
    <property type="entry name" value="Smr_dom"/>
</dbReference>
<evidence type="ECO:0000256" key="9">
    <source>
        <dbReference type="HAMAP-Rule" id="MF_00092"/>
    </source>
</evidence>
<dbReference type="Pfam" id="PF00488">
    <property type="entry name" value="MutS_V"/>
    <property type="match status" value="1"/>
</dbReference>
<dbReference type="Gene3D" id="3.40.50.300">
    <property type="entry name" value="P-loop containing nucleotide triphosphate hydrolases"/>
    <property type="match status" value="1"/>
</dbReference>
<evidence type="ECO:0000256" key="10">
    <source>
        <dbReference type="SAM" id="Coils"/>
    </source>
</evidence>
<keyword evidence="13" id="KW-1185">Reference proteome</keyword>
<evidence type="ECO:0000256" key="5">
    <source>
        <dbReference type="ARBA" id="ARBA00022801"/>
    </source>
</evidence>
<reference evidence="12 13" key="1">
    <citation type="journal article" date="2014" name="Genome Announc.">
        <title>The Genome of the Predominant Equine Lactobacillus Species, Lactobacillus equi, Is Reflective of Its Lifestyle Adaptations to an Herbivorous Host.</title>
        <authorList>
            <person name="O'Donnell M.M."/>
            <person name="Harris H.M."/>
            <person name="O'Toole P.W."/>
            <person name="Ross R.P."/>
        </authorList>
    </citation>
    <scope>NUCLEOTIDE SEQUENCE [LARGE SCALE GENOMIC DNA]</scope>
    <source>
        <strain evidence="12 13">DPC 6820</strain>
    </source>
</reference>
<comment type="function">
    <text evidence="9">Endonuclease that is involved in the suppression of homologous recombination and thus may have a key role in the control of bacterial genetic diversity.</text>
</comment>
<dbReference type="PIRSF" id="PIRSF005814">
    <property type="entry name" value="MutS_YshD"/>
    <property type="match status" value="1"/>
</dbReference>
<dbReference type="PROSITE" id="PS50828">
    <property type="entry name" value="SMR"/>
    <property type="match status" value="1"/>
</dbReference>
<dbReference type="Proteomes" id="UP000018559">
    <property type="component" value="Unassembled WGS sequence"/>
</dbReference>
<dbReference type="CDD" id="cd03280">
    <property type="entry name" value="ABC_MutS2"/>
    <property type="match status" value="1"/>
</dbReference>
<dbReference type="PROSITE" id="PS00486">
    <property type="entry name" value="DNA_MISMATCH_REPAIR_2"/>
    <property type="match status" value="1"/>
</dbReference>
<feature type="domain" description="Smr" evidence="11">
    <location>
        <begin position="686"/>
        <end position="761"/>
    </location>
</feature>
<accession>V7I101</accession>
<gene>
    <name evidence="9" type="primary">mutS2</name>
    <name evidence="9" type="synonym">rqcU</name>
    <name evidence="12" type="ORF">LEQ_0328c</name>
</gene>
<dbReference type="GO" id="GO:0045910">
    <property type="term" value="P:negative regulation of DNA recombination"/>
    <property type="evidence" value="ECO:0007669"/>
    <property type="project" value="InterPro"/>
</dbReference>
<comment type="subunit">
    <text evidence="9">Homodimer. Binds to stalled ribosomes, contacting rRNA.</text>
</comment>
<dbReference type="EC" id="3.1.-.-" evidence="9"/>
<dbReference type="InterPro" id="IPR036063">
    <property type="entry name" value="Smr_dom_sf"/>
</dbReference>
<dbReference type="GO" id="GO:0072344">
    <property type="term" value="P:rescue of stalled ribosome"/>
    <property type="evidence" value="ECO:0007669"/>
    <property type="project" value="UniProtKB-UniRule"/>
</dbReference>
<name>V7I101_9LACO</name>
<dbReference type="PATRIC" id="fig|1392007.3.peg.376"/>
<dbReference type="InterPro" id="IPR007696">
    <property type="entry name" value="DNA_mismatch_repair_MutS_core"/>
</dbReference>
<feature type="coiled-coil region" evidence="10">
    <location>
        <begin position="490"/>
        <end position="534"/>
    </location>
</feature>
<proteinExistence type="inferred from homology"/>
<dbReference type="GO" id="GO:0016887">
    <property type="term" value="F:ATP hydrolysis activity"/>
    <property type="evidence" value="ECO:0007669"/>
    <property type="project" value="InterPro"/>
</dbReference>
<dbReference type="SUPFAM" id="SSF160443">
    <property type="entry name" value="SMR domain-like"/>
    <property type="match status" value="1"/>
</dbReference>
<dbReference type="PANTHER" id="PTHR48466:SF2">
    <property type="entry name" value="OS10G0509000 PROTEIN"/>
    <property type="match status" value="1"/>
</dbReference>
<dbReference type="Gene3D" id="3.30.1370.110">
    <property type="match status" value="1"/>
</dbReference>
<keyword evidence="5 9" id="KW-0378">Hydrolase</keyword>
<evidence type="ECO:0000256" key="3">
    <source>
        <dbReference type="ARBA" id="ARBA00022741"/>
    </source>
</evidence>
<dbReference type="InterPro" id="IPR005747">
    <property type="entry name" value="MutS2"/>
</dbReference>
<keyword evidence="4 9" id="KW-0255">Endonuclease</keyword>